<keyword evidence="3" id="KW-1185">Reference proteome</keyword>
<protein>
    <submittedName>
        <fullName evidence="2">Uncharacterized protein</fullName>
    </submittedName>
</protein>
<gene>
    <name evidence="2" type="ORF">NP493_2176g00001</name>
</gene>
<proteinExistence type="predicted"/>
<evidence type="ECO:0000256" key="1">
    <source>
        <dbReference type="SAM" id="MobiDB-lite"/>
    </source>
</evidence>
<dbReference type="Proteomes" id="UP001209878">
    <property type="component" value="Unassembled WGS sequence"/>
</dbReference>
<evidence type="ECO:0000313" key="3">
    <source>
        <dbReference type="Proteomes" id="UP001209878"/>
    </source>
</evidence>
<dbReference type="EMBL" id="JAODUO010002176">
    <property type="protein sequence ID" value="KAK2154489.1"/>
    <property type="molecule type" value="Genomic_DNA"/>
</dbReference>
<sequence>MPSPPSNNTSLTSDALATASAFTNSRLMVKTTASKTTTLSTTMTNVDALSSISSGACNRMSDVAFWSRSRDTVFTAVSLLSDGRVQLCTDARHGQIVAASSVSIGDPSTRPPHPDVSLPVTSPSC</sequence>
<comment type="caution">
    <text evidence="2">The sequence shown here is derived from an EMBL/GenBank/DDBJ whole genome shotgun (WGS) entry which is preliminary data.</text>
</comment>
<dbReference type="AlphaFoldDB" id="A0AAD9JJS0"/>
<feature type="region of interest" description="Disordered" evidence="1">
    <location>
        <begin position="102"/>
        <end position="125"/>
    </location>
</feature>
<name>A0AAD9JJS0_RIDPI</name>
<accession>A0AAD9JJS0</accession>
<evidence type="ECO:0000313" key="2">
    <source>
        <dbReference type="EMBL" id="KAK2154489.1"/>
    </source>
</evidence>
<reference evidence="2" key="1">
    <citation type="journal article" date="2023" name="Mol. Biol. Evol.">
        <title>Third-Generation Sequencing Reveals the Adaptive Role of the Epigenome in Three Deep-Sea Polychaetes.</title>
        <authorList>
            <person name="Perez M."/>
            <person name="Aroh O."/>
            <person name="Sun Y."/>
            <person name="Lan Y."/>
            <person name="Juniper S.K."/>
            <person name="Young C.R."/>
            <person name="Angers B."/>
            <person name="Qian P.Y."/>
        </authorList>
    </citation>
    <scope>NUCLEOTIDE SEQUENCE</scope>
    <source>
        <strain evidence="2">R07B-5</strain>
    </source>
</reference>
<organism evidence="2 3">
    <name type="scientific">Ridgeia piscesae</name>
    <name type="common">Tubeworm</name>
    <dbReference type="NCBI Taxonomy" id="27915"/>
    <lineage>
        <taxon>Eukaryota</taxon>
        <taxon>Metazoa</taxon>
        <taxon>Spiralia</taxon>
        <taxon>Lophotrochozoa</taxon>
        <taxon>Annelida</taxon>
        <taxon>Polychaeta</taxon>
        <taxon>Sedentaria</taxon>
        <taxon>Canalipalpata</taxon>
        <taxon>Sabellida</taxon>
        <taxon>Siboglinidae</taxon>
        <taxon>Ridgeia</taxon>
    </lineage>
</organism>